<organism evidence="1 2">
    <name type="scientific">Desulfacinum infernum DSM 9756</name>
    <dbReference type="NCBI Taxonomy" id="1121391"/>
    <lineage>
        <taxon>Bacteria</taxon>
        <taxon>Pseudomonadati</taxon>
        <taxon>Thermodesulfobacteriota</taxon>
        <taxon>Syntrophobacteria</taxon>
        <taxon>Syntrophobacterales</taxon>
        <taxon>Syntrophobacteraceae</taxon>
        <taxon>Desulfacinum</taxon>
    </lineage>
</organism>
<dbReference type="OrthoDB" id="5484550at2"/>
<name>A0A1M5HXP4_9BACT</name>
<accession>A0A1M5HXP4</accession>
<gene>
    <name evidence="1" type="ORF">SAMN02745206_03463</name>
</gene>
<dbReference type="PANTHER" id="PTHR36932:SF1">
    <property type="entry name" value="CAPSULAR POLYSACCHARIDE BIOSYNTHESIS PROTEIN"/>
    <property type="match status" value="1"/>
</dbReference>
<protein>
    <submittedName>
        <fullName evidence="1">Phenylacetate-CoA ligase</fullName>
    </submittedName>
</protein>
<dbReference type="InterPro" id="IPR053158">
    <property type="entry name" value="CapK_Type1_Caps_Biosynth"/>
</dbReference>
<reference evidence="2" key="1">
    <citation type="submission" date="2016-11" db="EMBL/GenBank/DDBJ databases">
        <authorList>
            <person name="Varghese N."/>
            <person name="Submissions S."/>
        </authorList>
    </citation>
    <scope>NUCLEOTIDE SEQUENCE [LARGE SCALE GENOMIC DNA]</scope>
    <source>
        <strain evidence="2">DSM 9756</strain>
    </source>
</reference>
<dbReference type="STRING" id="1121391.SAMN02745206_03463"/>
<keyword evidence="1" id="KW-0436">Ligase</keyword>
<dbReference type="SUPFAM" id="SSF56801">
    <property type="entry name" value="Acetyl-CoA synthetase-like"/>
    <property type="match status" value="1"/>
</dbReference>
<proteinExistence type="predicted"/>
<dbReference type="PANTHER" id="PTHR36932">
    <property type="entry name" value="CAPSULAR POLYSACCHARIDE BIOSYNTHESIS PROTEIN"/>
    <property type="match status" value="1"/>
</dbReference>
<dbReference type="Proteomes" id="UP000184076">
    <property type="component" value="Unassembled WGS sequence"/>
</dbReference>
<sequence length="466" mass="52350">MGRENGSRKLYGTLYRVHERLLGRPTFAYLEELERTQWDSRDRIEALQTEKLRALLALALRHCPWHAERIRGAGLNERAVQSMTLADLSRLPTMDKKDARENRDRIAWLGVPGGAYLYNTGGSSGEPLIFYFGRWRQASDTAGRFRSQRWWGVEPGDPQVWLWGAGVKPSRTDRIKLFRDRLVNQLFLNAFEMSLPNVDAYIEAIRRFRPKSLYGYASSLSLLAARAREKGVDLRLRELRAVFTTGEPLYPHQRALLQEVFGVPAASEFGSRDVGFTAHESPAGQMLLMSESIILEVLDGDGRPVKPGELGEAVMTGLCSQAQPFIRYRTGDVVRHTDETCREGRGLHVLGEVSGRTTDFVTRPDGTIMHALAVIYVLRATPGVARFKFIQHAVDDVEVLVVPGPEWDEARRSQVVEGLKARLGEDVKVTIRLVDDIPAEASGKHRYVVSHVPLPGGLREVVSGEW</sequence>
<dbReference type="GO" id="GO:0016874">
    <property type="term" value="F:ligase activity"/>
    <property type="evidence" value="ECO:0007669"/>
    <property type="project" value="UniProtKB-KW"/>
</dbReference>
<dbReference type="RefSeq" id="WP_073041731.1">
    <property type="nucleotide sequence ID" value="NZ_FQVB01000049.1"/>
</dbReference>
<evidence type="ECO:0000313" key="1">
    <source>
        <dbReference type="EMBL" id="SHG20764.1"/>
    </source>
</evidence>
<keyword evidence="2" id="KW-1185">Reference proteome</keyword>
<dbReference type="EMBL" id="FQVB01000049">
    <property type="protein sequence ID" value="SHG20764.1"/>
    <property type="molecule type" value="Genomic_DNA"/>
</dbReference>
<dbReference type="InterPro" id="IPR042099">
    <property type="entry name" value="ANL_N_sf"/>
</dbReference>
<dbReference type="Gene3D" id="3.40.50.12780">
    <property type="entry name" value="N-terminal domain of ligase-like"/>
    <property type="match status" value="1"/>
</dbReference>
<evidence type="ECO:0000313" key="2">
    <source>
        <dbReference type="Proteomes" id="UP000184076"/>
    </source>
</evidence>
<dbReference type="AlphaFoldDB" id="A0A1M5HXP4"/>